<sequence length="93" mass="9616">MGVEGSVAIDEGEETPVLVAEQALEDISDSSKATSHSNASGEVQGEGAHPRIDADDKLGDEATFLAKAVQTGLSPKGAKLAMFTSVPYRRSLA</sequence>
<reference evidence="2" key="1">
    <citation type="journal article" date="2009" name="Rice">
        <title>De Novo Next Generation Sequencing of Plant Genomes.</title>
        <authorList>
            <person name="Rounsley S."/>
            <person name="Marri P.R."/>
            <person name="Yu Y."/>
            <person name="He R."/>
            <person name="Sisneros N."/>
            <person name="Goicoechea J.L."/>
            <person name="Lee S.J."/>
            <person name="Angelova A."/>
            <person name="Kudrna D."/>
            <person name="Luo M."/>
            <person name="Affourtit J."/>
            <person name="Desany B."/>
            <person name="Knight J."/>
            <person name="Niazi F."/>
            <person name="Egholm M."/>
            <person name="Wing R.A."/>
        </authorList>
    </citation>
    <scope>NUCLEOTIDE SEQUENCE [LARGE SCALE GENOMIC DNA]</scope>
    <source>
        <strain evidence="2">cv. IRGC 105608</strain>
    </source>
</reference>
<dbReference type="AlphaFoldDB" id="A0A0D3FTH6"/>
<feature type="region of interest" description="Disordered" evidence="1">
    <location>
        <begin position="24"/>
        <end position="54"/>
    </location>
</feature>
<proteinExistence type="predicted"/>
<keyword evidence="3" id="KW-1185">Reference proteome</keyword>
<dbReference type="PaxDb" id="65489-OBART04G05530.1"/>
<dbReference type="HOGENOM" id="CLU_2626184_0_0_1"/>
<name>A0A0D3FTH6_9ORYZ</name>
<feature type="compositionally biased region" description="Polar residues" evidence="1">
    <location>
        <begin position="30"/>
        <end position="41"/>
    </location>
</feature>
<evidence type="ECO:0000313" key="2">
    <source>
        <dbReference type="EnsemblPlants" id="OBART04G05530.1"/>
    </source>
</evidence>
<evidence type="ECO:0000313" key="3">
    <source>
        <dbReference type="Proteomes" id="UP000026960"/>
    </source>
</evidence>
<organism evidence="2">
    <name type="scientific">Oryza barthii</name>
    <dbReference type="NCBI Taxonomy" id="65489"/>
    <lineage>
        <taxon>Eukaryota</taxon>
        <taxon>Viridiplantae</taxon>
        <taxon>Streptophyta</taxon>
        <taxon>Embryophyta</taxon>
        <taxon>Tracheophyta</taxon>
        <taxon>Spermatophyta</taxon>
        <taxon>Magnoliopsida</taxon>
        <taxon>Liliopsida</taxon>
        <taxon>Poales</taxon>
        <taxon>Poaceae</taxon>
        <taxon>BOP clade</taxon>
        <taxon>Oryzoideae</taxon>
        <taxon>Oryzeae</taxon>
        <taxon>Oryzinae</taxon>
        <taxon>Oryza</taxon>
    </lineage>
</organism>
<protein>
    <submittedName>
        <fullName evidence="2">Uncharacterized protein</fullName>
    </submittedName>
</protein>
<dbReference type="Proteomes" id="UP000026960">
    <property type="component" value="Chromosome 4"/>
</dbReference>
<evidence type="ECO:0000256" key="1">
    <source>
        <dbReference type="SAM" id="MobiDB-lite"/>
    </source>
</evidence>
<reference evidence="2" key="2">
    <citation type="submission" date="2015-03" db="UniProtKB">
        <authorList>
            <consortium name="EnsemblPlants"/>
        </authorList>
    </citation>
    <scope>IDENTIFICATION</scope>
</reference>
<dbReference type="Gramene" id="OBART04G05530.1">
    <property type="protein sequence ID" value="OBART04G05530.1"/>
    <property type="gene ID" value="OBART04G05530"/>
</dbReference>
<accession>A0A0D3FTH6</accession>
<dbReference type="EnsemblPlants" id="OBART04G05530.1">
    <property type="protein sequence ID" value="OBART04G05530.1"/>
    <property type="gene ID" value="OBART04G05530"/>
</dbReference>